<proteinExistence type="predicted"/>
<dbReference type="RefSeq" id="WP_382429910.1">
    <property type="nucleotide sequence ID" value="NZ_JBHSHJ010000002.1"/>
</dbReference>
<comment type="caution">
    <text evidence="1">The sequence shown here is derived from an EMBL/GenBank/DDBJ whole genome shotgun (WGS) entry which is preliminary data.</text>
</comment>
<accession>A0ABV9QA52</accession>
<name>A0ABV9QA52_9BURK</name>
<evidence type="ECO:0000313" key="2">
    <source>
        <dbReference type="Proteomes" id="UP001596001"/>
    </source>
</evidence>
<gene>
    <name evidence="1" type="ORF">ACFO6X_02935</name>
</gene>
<sequence length="86" mass="9614">MSAVPSEAKQQPLSLTASSVNGKVFRMPLFRPGTVVLRGTKRHTVHYVMIRRGDLWIYLNGVEAPVRPETLRVAPALFAIERQSGR</sequence>
<dbReference type="Proteomes" id="UP001596001">
    <property type="component" value="Unassembled WGS sequence"/>
</dbReference>
<organism evidence="1 2">
    <name type="scientific">Giesbergeria sinuosa</name>
    <dbReference type="NCBI Taxonomy" id="80883"/>
    <lineage>
        <taxon>Bacteria</taxon>
        <taxon>Pseudomonadati</taxon>
        <taxon>Pseudomonadota</taxon>
        <taxon>Betaproteobacteria</taxon>
        <taxon>Burkholderiales</taxon>
        <taxon>Comamonadaceae</taxon>
        <taxon>Giesbergeria</taxon>
    </lineage>
</organism>
<protein>
    <submittedName>
        <fullName evidence="1">Uncharacterized protein</fullName>
    </submittedName>
</protein>
<keyword evidence="2" id="KW-1185">Reference proteome</keyword>
<dbReference type="EMBL" id="JBHSHJ010000002">
    <property type="protein sequence ID" value="MFC4787950.1"/>
    <property type="molecule type" value="Genomic_DNA"/>
</dbReference>
<evidence type="ECO:0000313" key="1">
    <source>
        <dbReference type="EMBL" id="MFC4787950.1"/>
    </source>
</evidence>
<reference evidence="2" key="1">
    <citation type="journal article" date="2019" name="Int. J. Syst. Evol. Microbiol.">
        <title>The Global Catalogue of Microorganisms (GCM) 10K type strain sequencing project: providing services to taxonomists for standard genome sequencing and annotation.</title>
        <authorList>
            <consortium name="The Broad Institute Genomics Platform"/>
            <consortium name="The Broad Institute Genome Sequencing Center for Infectious Disease"/>
            <person name="Wu L."/>
            <person name="Ma J."/>
        </authorList>
    </citation>
    <scope>NUCLEOTIDE SEQUENCE [LARGE SCALE GENOMIC DNA]</scope>
    <source>
        <strain evidence="2">CCUG 49452</strain>
    </source>
</reference>